<proteinExistence type="predicted"/>
<dbReference type="EMBL" id="CP138359">
    <property type="protein sequence ID" value="WPF84061.1"/>
    <property type="molecule type" value="Genomic_DNA"/>
</dbReference>
<dbReference type="KEGG" id="sbil:SANBI_001780"/>
<dbReference type="RefSeq" id="WP_319160927.1">
    <property type="nucleotide sequence ID" value="NZ_CP138359.1"/>
</dbReference>
<evidence type="ECO:0000313" key="2">
    <source>
        <dbReference type="Proteomes" id="UP001304340"/>
    </source>
</evidence>
<name>A0AAF1BZN3_9MICO</name>
<reference evidence="2" key="1">
    <citation type="submission" date="2023-11" db="EMBL/GenBank/DDBJ databases">
        <authorList>
            <person name="Helweg L.P."/>
            <person name="Kiel A."/>
            <person name="Hitz F."/>
            <person name="Ruckert-Reed C."/>
            <person name="Busche T."/>
            <person name="Kaltschmidt B."/>
            <person name="Kaltschmidt C."/>
        </authorList>
    </citation>
    <scope>NUCLEOTIDE SEQUENCE [LARGE SCALE GENOMIC DNA]</scope>
    <source>
        <strain evidence="2">4.1</strain>
    </source>
</reference>
<dbReference type="AlphaFoldDB" id="A0AAF1BZN3"/>
<accession>A0AAF1BZN3</accession>
<organism evidence="1 2">
    <name type="scientific">Sanguibacter biliveldensis</name>
    <dbReference type="NCBI Taxonomy" id="3030830"/>
    <lineage>
        <taxon>Bacteria</taxon>
        <taxon>Bacillati</taxon>
        <taxon>Actinomycetota</taxon>
        <taxon>Actinomycetes</taxon>
        <taxon>Micrococcales</taxon>
        <taxon>Sanguibacteraceae</taxon>
        <taxon>Sanguibacter</taxon>
    </lineage>
</organism>
<gene>
    <name evidence="1" type="ORF">SANBI_001780</name>
</gene>
<dbReference type="Proteomes" id="UP001304340">
    <property type="component" value="Chromosome"/>
</dbReference>
<sequence length="231" mass="24827">MGVVPSLGPEDLRVSAFTTSTHEVAARIFLPLHGPGDSRWPWEGLVAQIFAQAGAQVFAHDETTGMADGMLTSAARWSDLECGLELVGRTGLRMAYATPGGVFSVALAAVLGEHTTTPDGCWFFLWEGYAGETDGLDTGCPPWLTGLARRSGGLVPHRAPVSWLGARTADDEHLRLPVFVWPDDGSFLLACPIYHDSMYISCSTDLVDHLRDAGFEVLLVDRDAELPGEGD</sequence>
<protein>
    <submittedName>
        <fullName evidence="1">Uncharacterized protein</fullName>
    </submittedName>
</protein>
<keyword evidence="2" id="KW-1185">Reference proteome</keyword>
<evidence type="ECO:0000313" key="1">
    <source>
        <dbReference type="EMBL" id="WPF84061.1"/>
    </source>
</evidence>